<dbReference type="EMBL" id="AP018694">
    <property type="protein sequence ID" value="BBE16060.1"/>
    <property type="molecule type" value="Genomic_DNA"/>
</dbReference>
<proteinExistence type="inferred from homology"/>
<sequence>MSQNIRIEIPSSWLQVGLSDLFLDPKNNIVDGPFGSNLKASEYKEEGVPIIRIQNIDRNKFIDKNINYVTEEKAEFLSRHSFQSGDIIITKLGTPVGKACFVPEIFERGIIVADLIRVRIDNDNINEKFLVYQINSSFLITQFEKFTKGTTRPRINLSIVRELKFNLPPLKEQQRIVAVIEELFSDLDNGIANLKLAQNQLKVYRQALLKYAFNGKLTEKWRLENNPESTEKLLESFKEERIKRYKQELTEWKKSIKQWEEDGKKGAKPLKLKKNREITDNNHLIINTLPAIPVNWKYTKLGNIGNLERGKSKHRPRNDARLFGGEYPFIQTGEVRNSNVAIRKYEKTYSDFGLQQSKLWKKGTLCITIAANIAETAFLGFDACFPDSVVGFTPEKEPTDRYLFHFLEFNKTKIEEFASATAQKNINLNILDNLYIPFCTLKEQEEIINYLDSTFSIVDNIQNTIEKSFQKSEALRHSILKKAFQGKLVEQNSDEEPASEILRRIKVEKAKYLRNQKQEKKKVPQKIKKMSNELSIEEVLNTSNKPMLAVDVWQQSRHKGNIEEFYSELKKIQEKIKEVKNGTESLMSLKS</sequence>
<dbReference type="AlphaFoldDB" id="A0A5K7S3K1"/>
<feature type="domain" description="Type I restriction modification DNA specificity" evidence="4">
    <location>
        <begin position="293"/>
        <end position="466"/>
    </location>
</feature>
<evidence type="ECO:0000259" key="4">
    <source>
        <dbReference type="Pfam" id="PF01420"/>
    </source>
</evidence>
<reference evidence="5" key="1">
    <citation type="journal article" date="2020" name="Int. J. Syst. Evol. Microbiol.">
        <title>Aquipluma nitroreducens gen. nov. sp. nov., a novel facultatively anaerobic bacterium isolated from a freshwater lake.</title>
        <authorList>
            <person name="Watanabe M."/>
            <person name="Kojima H."/>
            <person name="Fukui M."/>
        </authorList>
    </citation>
    <scope>NUCLEOTIDE SEQUENCE</scope>
    <source>
        <strain evidence="5">MeG22</strain>
    </source>
</reference>
<dbReference type="Pfam" id="PF01420">
    <property type="entry name" value="Methylase_S"/>
    <property type="match status" value="2"/>
</dbReference>
<dbReference type="Proteomes" id="UP001193389">
    <property type="component" value="Chromosome"/>
</dbReference>
<dbReference type="KEGG" id="anf:AQPE_0197"/>
<dbReference type="PANTHER" id="PTHR43140">
    <property type="entry name" value="TYPE-1 RESTRICTION ENZYME ECOKI SPECIFICITY PROTEIN"/>
    <property type="match status" value="1"/>
</dbReference>
<name>A0A5K7S3K1_9BACT</name>
<dbReference type="Gene3D" id="3.90.220.20">
    <property type="entry name" value="DNA methylase specificity domains"/>
    <property type="match status" value="2"/>
</dbReference>
<evidence type="ECO:0000313" key="6">
    <source>
        <dbReference type="Proteomes" id="UP001193389"/>
    </source>
</evidence>
<organism evidence="5 6">
    <name type="scientific">Aquipluma nitroreducens</name>
    <dbReference type="NCBI Taxonomy" id="2010828"/>
    <lineage>
        <taxon>Bacteria</taxon>
        <taxon>Pseudomonadati</taxon>
        <taxon>Bacteroidota</taxon>
        <taxon>Bacteroidia</taxon>
        <taxon>Marinilabiliales</taxon>
        <taxon>Prolixibacteraceae</taxon>
        <taxon>Aquipluma</taxon>
    </lineage>
</organism>
<comment type="similarity">
    <text evidence="1">Belongs to the type-I restriction system S methylase family.</text>
</comment>
<dbReference type="REBASE" id="374024">
    <property type="entry name" value="S.PbaG22ORF201P"/>
</dbReference>
<dbReference type="InterPro" id="IPR000055">
    <property type="entry name" value="Restrct_endonuc_typeI_TRD"/>
</dbReference>
<dbReference type="InterPro" id="IPR051212">
    <property type="entry name" value="Type-I_RE_S_subunit"/>
</dbReference>
<dbReference type="RefSeq" id="WP_318349171.1">
    <property type="nucleotide sequence ID" value="NZ_AP018694.1"/>
</dbReference>
<keyword evidence="2" id="KW-0680">Restriction system</keyword>
<keyword evidence="6" id="KW-1185">Reference proteome</keyword>
<dbReference type="InterPro" id="IPR044946">
    <property type="entry name" value="Restrct_endonuc_typeI_TRD_sf"/>
</dbReference>
<accession>A0A5K7S3K1</accession>
<feature type="domain" description="Type I restriction modification DNA specificity" evidence="4">
    <location>
        <begin position="39"/>
        <end position="193"/>
    </location>
</feature>
<dbReference type="GO" id="GO:0003677">
    <property type="term" value="F:DNA binding"/>
    <property type="evidence" value="ECO:0007669"/>
    <property type="project" value="UniProtKB-KW"/>
</dbReference>
<evidence type="ECO:0000256" key="1">
    <source>
        <dbReference type="ARBA" id="ARBA00010923"/>
    </source>
</evidence>
<protein>
    <submittedName>
        <fullName evidence="5">Type I restriction-modification system, specificity subunit S</fullName>
    </submittedName>
</protein>
<evidence type="ECO:0000256" key="2">
    <source>
        <dbReference type="ARBA" id="ARBA00022747"/>
    </source>
</evidence>
<dbReference type="CDD" id="cd17282">
    <property type="entry name" value="RMtype1_S_Eco16444ORF1681_TRD1-CR1_like"/>
    <property type="match status" value="1"/>
</dbReference>
<dbReference type="PANTHER" id="PTHR43140:SF1">
    <property type="entry name" value="TYPE I RESTRICTION ENZYME ECOKI SPECIFICITY SUBUNIT"/>
    <property type="match status" value="1"/>
</dbReference>
<gene>
    <name evidence="5" type="ORF">AQPE_0197</name>
</gene>
<evidence type="ECO:0000313" key="5">
    <source>
        <dbReference type="EMBL" id="BBE16060.1"/>
    </source>
</evidence>
<keyword evidence="3" id="KW-0238">DNA-binding</keyword>
<dbReference type="SUPFAM" id="SSF116734">
    <property type="entry name" value="DNA methylase specificity domain"/>
    <property type="match status" value="2"/>
</dbReference>
<evidence type="ECO:0000256" key="3">
    <source>
        <dbReference type="ARBA" id="ARBA00023125"/>
    </source>
</evidence>
<dbReference type="GO" id="GO:0009307">
    <property type="term" value="P:DNA restriction-modification system"/>
    <property type="evidence" value="ECO:0007669"/>
    <property type="project" value="UniProtKB-KW"/>
</dbReference>